<keyword evidence="7" id="KW-1185">Reference proteome</keyword>
<dbReference type="Gene3D" id="1.25.40.10">
    <property type="entry name" value="Tetratricopeptide repeat domain"/>
    <property type="match status" value="3"/>
</dbReference>
<gene>
    <name evidence="6" type="ORF">LPC04_26000</name>
</gene>
<dbReference type="InterPro" id="IPR050498">
    <property type="entry name" value="Ycf3"/>
</dbReference>
<dbReference type="Gene3D" id="3.10.620.30">
    <property type="match status" value="1"/>
</dbReference>
<evidence type="ECO:0000259" key="5">
    <source>
        <dbReference type="Pfam" id="PF12969"/>
    </source>
</evidence>
<dbReference type="InterPro" id="IPR024618">
    <property type="entry name" value="DUF3857"/>
</dbReference>
<name>A0A9X1YM95_9BURK</name>
<evidence type="ECO:0000256" key="1">
    <source>
        <dbReference type="ARBA" id="ARBA00022737"/>
    </source>
</evidence>
<dbReference type="SUPFAM" id="SSF48452">
    <property type="entry name" value="TPR-like"/>
    <property type="match status" value="2"/>
</dbReference>
<evidence type="ECO:0000256" key="2">
    <source>
        <dbReference type="ARBA" id="ARBA00022803"/>
    </source>
</evidence>
<comment type="caution">
    <text evidence="6">The sequence shown here is derived from an EMBL/GenBank/DDBJ whole genome shotgun (WGS) entry which is preliminary data.</text>
</comment>
<protein>
    <submittedName>
        <fullName evidence="6">DUF3857 domain-containing protein</fullName>
    </submittedName>
</protein>
<dbReference type="Proteomes" id="UP001139353">
    <property type="component" value="Unassembled WGS sequence"/>
</dbReference>
<evidence type="ECO:0000313" key="6">
    <source>
        <dbReference type="EMBL" id="MCK9689184.1"/>
    </source>
</evidence>
<dbReference type="InterPro" id="IPR038765">
    <property type="entry name" value="Papain-like_cys_pep_sf"/>
</dbReference>
<feature type="region of interest" description="Disordered" evidence="3">
    <location>
        <begin position="29"/>
        <end position="57"/>
    </location>
</feature>
<keyword evidence="1" id="KW-0677">Repeat</keyword>
<feature type="signal peptide" evidence="4">
    <location>
        <begin position="1"/>
        <end position="24"/>
    </location>
</feature>
<feature type="compositionally biased region" description="Low complexity" evidence="3">
    <location>
        <begin position="29"/>
        <end position="42"/>
    </location>
</feature>
<sequence>MKLRPARLRSLHFRLAMFAMAAFAATAPASSSPATATSGQRAAADRPAARTAAGVRSGEGWRIATPPAWVEPHAAGAPGAPGPLPARTGWHALLVDEQRTIDRNEDAGDYLMFRTLITDASGLASAGHVEVSFDPSYQKVLLHAFAVWRDGRRLDRLGDARIELLRREAGLESGEIDGRKTLLVVLNDVRVGDVVEISYTVLGQNPVHGPSHDGSLATAFDMPVDRLVASVTSRSARRLHVQGVRTDALPAVQDAGGVQRWQLALSNVAAIQAEDGAPSDYAVYPRVDYSDDADWHEVADWGTRLFKVDPTLGPDLEHRIDAWRASGLKGQALVSAALSLVQDDVRYFSASLGENSHRPKVPARTWADRAGDCKDKTALLVAILQRLGFDAKPALVSSSARNSLRDRLPGHDAFDHAIVRLQLDGRTWWLDGTLTSQSTRLDTRALTPVDWALVVAPETQTLEAVTAPPIDGDLVTYDHVWDTSDLSRPAHLQLTVTTRGEVAEGYRAAIASGRLAELVDTITSHYRTRFQDYRALGEPVVQDDRAENRLSVHIEGEVPLLGELRDGALSVEVFPLRIMDSLVTPEQLQRTMPWAYAPPRSMRERIRLVVPEPTHLAAPLHGEVSDSHFALALSSSESGHERLLDWRFQRRDDVVLPADVARFRDRITKARSENDIVLKEPLYDGDRLVAQTTEDGKRMDKDPRMLRDDEVSHVIARAYARRVRDDLVLAASGATSPVGTRILVDRAMQDTLLGEDDLAQADLARVAADALTEPAAQYARGLVLFTSGHFADAEKAFRAGIDAADPELGPARRWVGIAAVYDGRLADAVRSFKEAAQDESGDERAITLAWLFVAAQRQDKQGEAAVAPFLSGTQDKDATWATQLLTAIRDINDSIAKGTVPASDWADWPPAKRLVETMKKDPRAARERSAQALFFISQVVASTGERGSALALLRLEAKTHSTSVPEDVCARAELRRVGEKAPSDLMDSARRAAAAGDRRGAVEILHRAVAAVPDDTDALLMLGRLETDQIHCEALEPLTRAAILRPDDPVIGVEFARTLAPCGNRAQAVATLAHWLADSRTPPAARAKGLALRSMMALNDNAPAKLASADDDARAAVRADAGVPLAWQAMFHVHVQQGKFQEALEDVDRMKAAGAPAQDVALYRGVGLVHLKRDAEGEAELTTSLTVEPGNFIALESRTEERLRRDDAEGAAQDALALTRAWPNEPAYWESLRKAEVARDHAAPARDALDHQIALQPGQAALWDERTKLDIALGDHKTALDDFDKEIALNASDAGAWVERAVELWRVDRGGEAVQSCLKGLELFDTPLNRSACAVVEWETHDHARAVKALDSLPARRQELETANQVYWFGEVGEALMSYGRAKEAIPFLRRALQTRSHWSQAYGQLFLYFARALSGDEAAARQELVARTPEHVEPWPGHLMAYAAHRLDDDALRKLAAVDAPGDFAGQACEAAFYIGMRHWVDGDVVGGKALLAHAANDCPRTFNEAKIAQAWLAAGPGAAQDASTAPAPVVGSR</sequence>
<accession>A0A9X1YM95</accession>
<dbReference type="SUPFAM" id="SSF54001">
    <property type="entry name" value="Cysteine proteinases"/>
    <property type="match status" value="1"/>
</dbReference>
<dbReference type="SMART" id="SM00028">
    <property type="entry name" value="TPR"/>
    <property type="match status" value="4"/>
</dbReference>
<dbReference type="RefSeq" id="WP_275685230.1">
    <property type="nucleotide sequence ID" value="NZ_JAJLJH010000012.1"/>
</dbReference>
<keyword evidence="2" id="KW-0802">TPR repeat</keyword>
<dbReference type="EMBL" id="JAJLJH010000012">
    <property type="protein sequence ID" value="MCK9689184.1"/>
    <property type="molecule type" value="Genomic_DNA"/>
</dbReference>
<evidence type="ECO:0000256" key="4">
    <source>
        <dbReference type="SAM" id="SignalP"/>
    </source>
</evidence>
<feature type="domain" description="DUF3857" evidence="5">
    <location>
        <begin position="115"/>
        <end position="271"/>
    </location>
</feature>
<proteinExistence type="predicted"/>
<organism evidence="6 7">
    <name type="scientific">Scleromatobacter humisilvae</name>
    <dbReference type="NCBI Taxonomy" id="2897159"/>
    <lineage>
        <taxon>Bacteria</taxon>
        <taxon>Pseudomonadati</taxon>
        <taxon>Pseudomonadota</taxon>
        <taxon>Betaproteobacteria</taxon>
        <taxon>Burkholderiales</taxon>
        <taxon>Sphaerotilaceae</taxon>
        <taxon>Scleromatobacter</taxon>
    </lineage>
</organism>
<reference evidence="6" key="1">
    <citation type="submission" date="2021-11" db="EMBL/GenBank/DDBJ databases">
        <title>BS-T2-15 a new species belonging to the Comamonadaceae family isolated from the soil of a French oak forest.</title>
        <authorList>
            <person name="Mieszkin S."/>
            <person name="Alain K."/>
        </authorList>
    </citation>
    <scope>NUCLEOTIDE SEQUENCE</scope>
    <source>
        <strain evidence="6">BS-T2-15</strain>
    </source>
</reference>
<dbReference type="PANTHER" id="PTHR44858">
    <property type="entry name" value="TETRATRICOPEPTIDE REPEAT PROTEIN 6"/>
    <property type="match status" value="1"/>
</dbReference>
<dbReference type="Pfam" id="PF12969">
    <property type="entry name" value="DUF3857"/>
    <property type="match status" value="1"/>
</dbReference>
<dbReference type="PANTHER" id="PTHR44858:SF1">
    <property type="entry name" value="UDP-N-ACETYLGLUCOSAMINE--PEPTIDE N-ACETYLGLUCOSAMINYLTRANSFERASE SPINDLY-RELATED"/>
    <property type="match status" value="1"/>
</dbReference>
<feature type="chain" id="PRO_5040893138" evidence="4">
    <location>
        <begin position="25"/>
        <end position="1535"/>
    </location>
</feature>
<dbReference type="InterPro" id="IPR011990">
    <property type="entry name" value="TPR-like_helical_dom_sf"/>
</dbReference>
<dbReference type="InterPro" id="IPR019734">
    <property type="entry name" value="TPR_rpt"/>
</dbReference>
<dbReference type="Gene3D" id="2.60.40.3140">
    <property type="match status" value="1"/>
</dbReference>
<evidence type="ECO:0000256" key="3">
    <source>
        <dbReference type="SAM" id="MobiDB-lite"/>
    </source>
</evidence>
<evidence type="ECO:0000313" key="7">
    <source>
        <dbReference type="Proteomes" id="UP001139353"/>
    </source>
</evidence>
<keyword evidence="4" id="KW-0732">Signal</keyword>